<dbReference type="Proteomes" id="UP000295164">
    <property type="component" value="Unassembled WGS sequence"/>
</dbReference>
<dbReference type="AlphaFoldDB" id="A0A4R4DWL5"/>
<evidence type="ECO:0000256" key="1">
    <source>
        <dbReference type="ARBA" id="ARBA00004651"/>
    </source>
</evidence>
<dbReference type="GO" id="GO:0005886">
    <property type="term" value="C:plasma membrane"/>
    <property type="evidence" value="ECO:0007669"/>
    <property type="project" value="UniProtKB-SubCell"/>
</dbReference>
<feature type="transmembrane region" description="Helical" evidence="7">
    <location>
        <begin position="57"/>
        <end position="78"/>
    </location>
</feature>
<comment type="caution">
    <text evidence="8">The sequence shown here is derived from an EMBL/GenBank/DDBJ whole genome shotgun (WGS) entry which is preliminary data.</text>
</comment>
<protein>
    <submittedName>
        <fullName evidence="8">DoxX family protein</fullName>
    </submittedName>
</protein>
<evidence type="ECO:0000313" key="8">
    <source>
        <dbReference type="EMBL" id="TCZ65196.1"/>
    </source>
</evidence>
<keyword evidence="3" id="KW-1003">Cell membrane</keyword>
<evidence type="ECO:0000256" key="4">
    <source>
        <dbReference type="ARBA" id="ARBA00022692"/>
    </source>
</evidence>
<dbReference type="PANTHER" id="PTHR33452">
    <property type="entry name" value="OXIDOREDUCTASE CATD-RELATED"/>
    <property type="match status" value="1"/>
</dbReference>
<feature type="transmembrane region" description="Helical" evidence="7">
    <location>
        <begin position="85"/>
        <end position="106"/>
    </location>
</feature>
<name>A0A4R4DWL5_9BACT</name>
<dbReference type="InterPro" id="IPR051907">
    <property type="entry name" value="DoxX-like_oxidoreductase"/>
</dbReference>
<evidence type="ECO:0000256" key="5">
    <source>
        <dbReference type="ARBA" id="ARBA00022989"/>
    </source>
</evidence>
<feature type="transmembrane region" description="Helical" evidence="7">
    <location>
        <begin position="21"/>
        <end position="45"/>
    </location>
</feature>
<keyword evidence="9" id="KW-1185">Reference proteome</keyword>
<evidence type="ECO:0000256" key="3">
    <source>
        <dbReference type="ARBA" id="ARBA00022475"/>
    </source>
</evidence>
<evidence type="ECO:0000256" key="2">
    <source>
        <dbReference type="ARBA" id="ARBA00006679"/>
    </source>
</evidence>
<dbReference type="OrthoDB" id="680764at2"/>
<evidence type="ECO:0000313" key="9">
    <source>
        <dbReference type="Proteomes" id="UP000295164"/>
    </source>
</evidence>
<evidence type="ECO:0000256" key="7">
    <source>
        <dbReference type="SAM" id="Phobius"/>
    </source>
</evidence>
<evidence type="ECO:0000256" key="6">
    <source>
        <dbReference type="ARBA" id="ARBA00023136"/>
    </source>
</evidence>
<dbReference type="EMBL" id="SKFH01000052">
    <property type="protein sequence ID" value="TCZ65196.1"/>
    <property type="molecule type" value="Genomic_DNA"/>
</dbReference>
<comment type="subcellular location">
    <subcellularLocation>
        <location evidence="1">Cell membrane</location>
        <topology evidence="1">Multi-pass membrane protein</topology>
    </subcellularLocation>
</comment>
<accession>A0A4R4DWL5</accession>
<dbReference type="RefSeq" id="WP_131854232.1">
    <property type="nucleotide sequence ID" value="NZ_SKFH01000052.1"/>
</dbReference>
<keyword evidence="6 7" id="KW-0472">Membrane</keyword>
<proteinExistence type="inferred from homology"/>
<dbReference type="InterPro" id="IPR032808">
    <property type="entry name" value="DoxX"/>
</dbReference>
<keyword evidence="5 7" id="KW-1133">Transmembrane helix</keyword>
<dbReference type="Pfam" id="PF07681">
    <property type="entry name" value="DoxX"/>
    <property type="match status" value="1"/>
</dbReference>
<sequence length="159" mass="18019">MNSIQHLQRWGEAHHPRYMDLVRIALGVFLCIKGIEFATHSNYLYEVISSQVPFSGFLLMLLQHYIIFAHIVGGFMIATGMLTRAAALAQIPILLGALIFVNSGMTAHFTDFLLTLVLLAGLVWFFIIGSGYWSLDRLFDREEVHGKPLSDHWRDTGNR</sequence>
<gene>
    <name evidence="8" type="ORF">E0486_17620</name>
</gene>
<organism evidence="8 9">
    <name type="scientific">Flaviaesturariibacter aridisoli</name>
    <dbReference type="NCBI Taxonomy" id="2545761"/>
    <lineage>
        <taxon>Bacteria</taxon>
        <taxon>Pseudomonadati</taxon>
        <taxon>Bacteroidota</taxon>
        <taxon>Chitinophagia</taxon>
        <taxon>Chitinophagales</taxon>
        <taxon>Chitinophagaceae</taxon>
        <taxon>Flaviaestuariibacter</taxon>
    </lineage>
</organism>
<feature type="transmembrane region" description="Helical" evidence="7">
    <location>
        <begin position="112"/>
        <end position="135"/>
    </location>
</feature>
<dbReference type="PANTHER" id="PTHR33452:SF1">
    <property type="entry name" value="INNER MEMBRANE PROTEIN YPHA-RELATED"/>
    <property type="match status" value="1"/>
</dbReference>
<keyword evidence="4 7" id="KW-0812">Transmembrane</keyword>
<reference evidence="8 9" key="1">
    <citation type="submission" date="2019-03" db="EMBL/GenBank/DDBJ databases">
        <authorList>
            <person name="Kim M.K.M."/>
        </authorList>
    </citation>
    <scope>NUCLEOTIDE SEQUENCE [LARGE SCALE GENOMIC DNA]</scope>
    <source>
        <strain evidence="8 9">17J68-15</strain>
    </source>
</reference>
<comment type="similarity">
    <text evidence="2">Belongs to the DoxX family.</text>
</comment>